<dbReference type="GO" id="GO:0055085">
    <property type="term" value="P:transmembrane transport"/>
    <property type="evidence" value="ECO:0007669"/>
    <property type="project" value="InterPro"/>
</dbReference>
<dbReference type="SUPFAM" id="SSF161098">
    <property type="entry name" value="MetI-like"/>
    <property type="match status" value="1"/>
</dbReference>
<dbReference type="PROSITE" id="PS50928">
    <property type="entry name" value="ABC_TM1"/>
    <property type="match status" value="1"/>
</dbReference>
<dbReference type="CDD" id="cd06261">
    <property type="entry name" value="TM_PBP2"/>
    <property type="match status" value="1"/>
</dbReference>
<organism evidence="9 10">
    <name type="scientific">Mycolicibacterium canariasense</name>
    <name type="common">Mycobacterium canariasense</name>
    <dbReference type="NCBI Taxonomy" id="228230"/>
    <lineage>
        <taxon>Bacteria</taxon>
        <taxon>Bacillati</taxon>
        <taxon>Actinomycetota</taxon>
        <taxon>Actinomycetes</taxon>
        <taxon>Mycobacteriales</taxon>
        <taxon>Mycobacteriaceae</taxon>
        <taxon>Mycolicibacterium</taxon>
    </lineage>
</organism>
<dbReference type="OrthoDB" id="34224at2"/>
<dbReference type="PANTHER" id="PTHR30193">
    <property type="entry name" value="ABC TRANSPORTER PERMEASE PROTEIN"/>
    <property type="match status" value="1"/>
</dbReference>
<evidence type="ECO:0000256" key="5">
    <source>
        <dbReference type="ARBA" id="ARBA00022989"/>
    </source>
</evidence>
<dbReference type="Proteomes" id="UP000069443">
    <property type="component" value="Unassembled WGS sequence"/>
</dbReference>
<reference evidence="10" key="1">
    <citation type="journal article" date="2016" name="Genome Announc.">
        <title>Draft Genome Sequences of Five Rapidly Growing Mycobacterium Species, M. thermoresistibile, M. fortuitum subsp. acetamidolyticum, M. canariasense, M. brisbanense, and M. novocastrense.</title>
        <authorList>
            <person name="Katahira K."/>
            <person name="Ogura Y."/>
            <person name="Gotoh Y."/>
            <person name="Hayashi T."/>
        </authorList>
    </citation>
    <scope>NUCLEOTIDE SEQUENCE [LARGE SCALE GENOMIC DNA]</scope>
    <source>
        <strain evidence="10">JCM15298</strain>
    </source>
</reference>
<dbReference type="EMBL" id="BCSY01000029">
    <property type="protein sequence ID" value="GAS93992.1"/>
    <property type="molecule type" value="Genomic_DNA"/>
</dbReference>
<evidence type="ECO:0000259" key="8">
    <source>
        <dbReference type="PROSITE" id="PS50928"/>
    </source>
</evidence>
<comment type="subcellular location">
    <subcellularLocation>
        <location evidence="1 7">Cell membrane</location>
        <topology evidence="1 7">Multi-pass membrane protein</topology>
    </subcellularLocation>
</comment>
<feature type="transmembrane region" description="Helical" evidence="7">
    <location>
        <begin position="254"/>
        <end position="280"/>
    </location>
</feature>
<comment type="caution">
    <text evidence="9">The sequence shown here is derived from an EMBL/GenBank/DDBJ whole genome shotgun (WGS) entry which is preliminary data.</text>
</comment>
<dbReference type="Gene3D" id="1.10.3720.10">
    <property type="entry name" value="MetI-like"/>
    <property type="match status" value="1"/>
</dbReference>
<reference evidence="10" key="2">
    <citation type="submission" date="2016-02" db="EMBL/GenBank/DDBJ databases">
        <title>Draft genome sequence of five rapidly growing Mycobacterium species.</title>
        <authorList>
            <person name="Katahira K."/>
            <person name="Gotou Y."/>
            <person name="Iida K."/>
            <person name="Ogura Y."/>
            <person name="Hayashi T."/>
        </authorList>
    </citation>
    <scope>NUCLEOTIDE SEQUENCE [LARGE SCALE GENOMIC DNA]</scope>
    <source>
        <strain evidence="10">JCM15298</strain>
    </source>
</reference>
<keyword evidence="3" id="KW-1003">Cell membrane</keyword>
<comment type="similarity">
    <text evidence="7">Belongs to the binding-protein-dependent transport system permease family.</text>
</comment>
<feature type="transmembrane region" description="Helical" evidence="7">
    <location>
        <begin position="212"/>
        <end position="234"/>
    </location>
</feature>
<feature type="domain" description="ABC transmembrane type-1" evidence="8">
    <location>
        <begin position="73"/>
        <end position="281"/>
    </location>
</feature>
<feature type="transmembrane region" description="Helical" evidence="7">
    <location>
        <begin position="14"/>
        <end position="41"/>
    </location>
</feature>
<proteinExistence type="inferred from homology"/>
<evidence type="ECO:0000256" key="2">
    <source>
        <dbReference type="ARBA" id="ARBA00022448"/>
    </source>
</evidence>
<evidence type="ECO:0000313" key="9">
    <source>
        <dbReference type="EMBL" id="GAS93992.1"/>
    </source>
</evidence>
<keyword evidence="4 7" id="KW-0812">Transmembrane</keyword>
<keyword evidence="6 7" id="KW-0472">Membrane</keyword>
<dbReference type="InterPro" id="IPR000515">
    <property type="entry name" value="MetI-like"/>
</dbReference>
<keyword evidence="2 7" id="KW-0813">Transport</keyword>
<evidence type="ECO:0000256" key="6">
    <source>
        <dbReference type="ARBA" id="ARBA00023136"/>
    </source>
</evidence>
<sequence>MSTTGARRPRRSTVLGYALVAPSLFGVLTFLLLPMLVVAWLSLYRWDLLGPIRFVGLDNWQSVLTDPSFATSLLVTVAFIAMVVPTQTVLGLAAGAMLARGLPGTGFLRTLYVLPWICAPLAIAVLWRWILSPTDGALSTVTGRHIEWLTDPGLALPVVSAVTVWTNVGYVSLFFLAGILAIPRDVHAAARTDGATDWQRFRYITLPMLRPTLYFVSVTGVVSAAQVFDTVYALTGGGPQGRTDLVAHRIYAEAFGAASMGRAAVMAAVLFVLLVGVTLAQHFYFRSRVSYDLT</sequence>
<dbReference type="RefSeq" id="WP_062655332.1">
    <property type="nucleotide sequence ID" value="NZ_BCSY01000029.1"/>
</dbReference>
<feature type="transmembrane region" description="Helical" evidence="7">
    <location>
        <begin position="73"/>
        <end position="99"/>
    </location>
</feature>
<keyword evidence="5 7" id="KW-1133">Transmembrane helix</keyword>
<gene>
    <name evidence="9" type="ORF">RMCC_0958</name>
</gene>
<feature type="transmembrane region" description="Helical" evidence="7">
    <location>
        <begin position="154"/>
        <end position="182"/>
    </location>
</feature>
<accession>A0A117I8Z0</accession>
<dbReference type="GO" id="GO:0005886">
    <property type="term" value="C:plasma membrane"/>
    <property type="evidence" value="ECO:0007669"/>
    <property type="project" value="UniProtKB-SubCell"/>
</dbReference>
<evidence type="ECO:0000313" key="10">
    <source>
        <dbReference type="Proteomes" id="UP000069443"/>
    </source>
</evidence>
<name>A0A117I8Z0_MYCCR</name>
<dbReference type="Pfam" id="PF00528">
    <property type="entry name" value="BPD_transp_1"/>
    <property type="match status" value="1"/>
</dbReference>
<dbReference type="AlphaFoldDB" id="A0A117I8Z0"/>
<evidence type="ECO:0000256" key="3">
    <source>
        <dbReference type="ARBA" id="ARBA00022475"/>
    </source>
</evidence>
<dbReference type="STRING" id="228230.RMCC_0958"/>
<protein>
    <submittedName>
        <fullName evidence="9">Sugar-transport integral membrane protein ABC transporter uspA</fullName>
    </submittedName>
</protein>
<dbReference type="InterPro" id="IPR051393">
    <property type="entry name" value="ABC_transporter_permease"/>
</dbReference>
<dbReference type="InterPro" id="IPR035906">
    <property type="entry name" value="MetI-like_sf"/>
</dbReference>
<keyword evidence="10" id="KW-1185">Reference proteome</keyword>
<evidence type="ECO:0000256" key="1">
    <source>
        <dbReference type="ARBA" id="ARBA00004651"/>
    </source>
</evidence>
<dbReference type="PANTHER" id="PTHR30193:SF37">
    <property type="entry name" value="INNER MEMBRANE ABC TRANSPORTER PERMEASE PROTEIN YCJO"/>
    <property type="match status" value="1"/>
</dbReference>
<feature type="transmembrane region" description="Helical" evidence="7">
    <location>
        <begin position="111"/>
        <end position="130"/>
    </location>
</feature>
<evidence type="ECO:0000256" key="4">
    <source>
        <dbReference type="ARBA" id="ARBA00022692"/>
    </source>
</evidence>
<evidence type="ECO:0000256" key="7">
    <source>
        <dbReference type="RuleBase" id="RU363032"/>
    </source>
</evidence>